<evidence type="ECO:0000313" key="6">
    <source>
        <dbReference type="Proteomes" id="UP000054560"/>
    </source>
</evidence>
<keyword evidence="6" id="KW-1185">Reference proteome</keyword>
<sequence length="471" mass="52047">MAVMKDREIARKFASVGDGLAESGSTSLDATDRRGDVPVKTGDMSGGERTGVCGSKPGDVNRVLALYGNTVALGKRMIAIEKQRTPTSTEVTSTGATTTRATTTPEHTRAGPDTAHTRERYVQSLYSLTKVCLREIAASKERARTSSSATSELHPMLGMTSVRTGKDWKPVLHGVHAQVKRVWESAHLHAILMEDLGRCCESPSAANRRRGSGTRSEAGKLLRRYSSKRSSGVVTRQGSSASADERREMGGKIIDLSAALRVCKACQLLYMLPSVFPDDKHMLWNRITCMPGALSGLYRLLLSVGPSGGMAVFLTAACNQPSAEVMLPILLLFCDCCTNLLVTLDDTDMHEEHKVLTLLDFRFLVRFLIRFIYNLIIVGRKKNRSDKCYKTSLSSTHALLRALRDRDSARNFTQESDWRLPLQILNMRKIDEMLDTIAVGTPAHTKADSATIEAYNQLILYMPHLIPFKRR</sequence>
<evidence type="ECO:0000256" key="1">
    <source>
        <dbReference type="ARBA" id="ARBA00000885"/>
    </source>
</evidence>
<comment type="catalytic activity">
    <reaction evidence="1">
        <text>S-ubiquitinyl-[E2 ubiquitin-conjugating enzyme]-L-cysteine + [acceptor protein]-L-lysine = [E2 ubiquitin-conjugating enzyme]-L-cysteine + N(6)-ubiquitinyl-[acceptor protein]-L-lysine.</text>
        <dbReference type="EC" id="2.3.2.26"/>
    </reaction>
</comment>
<dbReference type="PANTHER" id="PTHR45700">
    <property type="entry name" value="UBIQUITIN-PROTEIN LIGASE E3C"/>
    <property type="match status" value="1"/>
</dbReference>
<gene>
    <name evidence="5" type="ORF">SARC_04260</name>
</gene>
<keyword evidence="3" id="KW-0808">Transferase</keyword>
<evidence type="ECO:0000313" key="5">
    <source>
        <dbReference type="EMBL" id="KNC83479.1"/>
    </source>
</evidence>
<proteinExistence type="predicted"/>
<dbReference type="GO" id="GO:0000209">
    <property type="term" value="P:protein polyubiquitination"/>
    <property type="evidence" value="ECO:0007669"/>
    <property type="project" value="InterPro"/>
</dbReference>
<evidence type="ECO:0000256" key="2">
    <source>
        <dbReference type="ARBA" id="ARBA00012485"/>
    </source>
</evidence>
<dbReference type="EC" id="2.3.2.26" evidence="2"/>
<dbReference type="Proteomes" id="UP000054560">
    <property type="component" value="Unassembled WGS sequence"/>
</dbReference>
<dbReference type="OrthoDB" id="423283at2759"/>
<feature type="compositionally biased region" description="Polar residues" evidence="4">
    <location>
        <begin position="232"/>
        <end position="242"/>
    </location>
</feature>
<feature type="region of interest" description="Disordered" evidence="4">
    <location>
        <begin position="202"/>
        <end position="246"/>
    </location>
</feature>
<protein>
    <recommendedName>
        <fullName evidence="2">HECT-type E3 ubiquitin transferase</fullName>
        <ecNumber evidence="2">2.3.2.26</ecNumber>
    </recommendedName>
</protein>
<feature type="compositionally biased region" description="Low complexity" evidence="4">
    <location>
        <begin position="85"/>
        <end position="105"/>
    </location>
</feature>
<dbReference type="PANTHER" id="PTHR45700:SF3">
    <property type="entry name" value="UBIQUITIN-PROTEIN LIGASE E3B"/>
    <property type="match status" value="1"/>
</dbReference>
<dbReference type="eggNOG" id="KOG4427">
    <property type="taxonomic scope" value="Eukaryota"/>
</dbReference>
<reference evidence="5 6" key="1">
    <citation type="submission" date="2011-02" db="EMBL/GenBank/DDBJ databases">
        <title>The Genome Sequence of Sphaeroforma arctica JP610.</title>
        <authorList>
            <consortium name="The Broad Institute Genome Sequencing Platform"/>
            <person name="Russ C."/>
            <person name="Cuomo C."/>
            <person name="Young S.K."/>
            <person name="Zeng Q."/>
            <person name="Gargeya S."/>
            <person name="Alvarado L."/>
            <person name="Berlin A."/>
            <person name="Chapman S.B."/>
            <person name="Chen Z."/>
            <person name="Freedman E."/>
            <person name="Gellesch M."/>
            <person name="Goldberg J."/>
            <person name="Griggs A."/>
            <person name="Gujja S."/>
            <person name="Heilman E."/>
            <person name="Heiman D."/>
            <person name="Howarth C."/>
            <person name="Mehta T."/>
            <person name="Neiman D."/>
            <person name="Pearson M."/>
            <person name="Roberts A."/>
            <person name="Saif S."/>
            <person name="Shea T."/>
            <person name="Shenoy N."/>
            <person name="Sisk P."/>
            <person name="Stolte C."/>
            <person name="Sykes S."/>
            <person name="White J."/>
            <person name="Yandava C."/>
            <person name="Burger G."/>
            <person name="Gray M.W."/>
            <person name="Holland P.W.H."/>
            <person name="King N."/>
            <person name="Lang F.B.F."/>
            <person name="Roger A.J."/>
            <person name="Ruiz-Trillo I."/>
            <person name="Haas B."/>
            <person name="Nusbaum C."/>
            <person name="Birren B."/>
        </authorList>
    </citation>
    <scope>NUCLEOTIDE SEQUENCE [LARGE SCALE GENOMIC DNA]</scope>
    <source>
        <strain evidence="5 6">JP610</strain>
    </source>
</reference>
<dbReference type="GeneID" id="25904764"/>
<feature type="region of interest" description="Disordered" evidence="4">
    <location>
        <begin position="84"/>
        <end position="113"/>
    </location>
</feature>
<dbReference type="GO" id="GO:0061630">
    <property type="term" value="F:ubiquitin protein ligase activity"/>
    <property type="evidence" value="ECO:0007669"/>
    <property type="project" value="UniProtKB-EC"/>
</dbReference>
<evidence type="ECO:0000256" key="4">
    <source>
        <dbReference type="SAM" id="MobiDB-lite"/>
    </source>
</evidence>
<organism evidence="5 6">
    <name type="scientific">Sphaeroforma arctica JP610</name>
    <dbReference type="NCBI Taxonomy" id="667725"/>
    <lineage>
        <taxon>Eukaryota</taxon>
        <taxon>Ichthyosporea</taxon>
        <taxon>Ichthyophonida</taxon>
        <taxon>Sphaeroforma</taxon>
    </lineage>
</organism>
<dbReference type="STRING" id="667725.A0A0L0G3P3"/>
<dbReference type="GO" id="GO:0006511">
    <property type="term" value="P:ubiquitin-dependent protein catabolic process"/>
    <property type="evidence" value="ECO:0007669"/>
    <property type="project" value="TreeGrafter"/>
</dbReference>
<dbReference type="AlphaFoldDB" id="A0A0L0G3P3"/>
<feature type="region of interest" description="Disordered" evidence="4">
    <location>
        <begin position="18"/>
        <end position="50"/>
    </location>
</feature>
<dbReference type="EMBL" id="KQ241830">
    <property type="protein sequence ID" value="KNC83479.1"/>
    <property type="molecule type" value="Genomic_DNA"/>
</dbReference>
<name>A0A0L0G3P3_9EUKA</name>
<evidence type="ECO:0000256" key="3">
    <source>
        <dbReference type="ARBA" id="ARBA00022679"/>
    </source>
</evidence>
<dbReference type="RefSeq" id="XP_014157381.1">
    <property type="nucleotide sequence ID" value="XM_014301906.1"/>
</dbReference>
<accession>A0A0L0G3P3</accession>
<dbReference type="InterPro" id="IPR044611">
    <property type="entry name" value="E3A/B/C-like"/>
</dbReference>